<dbReference type="Proteomes" id="UP000027002">
    <property type="component" value="Chromosome 3"/>
</dbReference>
<dbReference type="InterPro" id="IPR013087">
    <property type="entry name" value="Znf_C2H2_type"/>
</dbReference>
<dbReference type="Gene3D" id="3.40.1170.60">
    <property type="match status" value="1"/>
</dbReference>
<keyword evidence="3" id="KW-0808">Transferase</keyword>
<dbReference type="RefSeq" id="XP_042997570.1">
    <property type="nucleotide sequence ID" value="XM_043141636.1"/>
</dbReference>
<reference evidence="20" key="2">
    <citation type="journal article" date="2016" name="Genome Announc.">
        <title>Genome sequence of Ustilaginoidea virens IPU010, a rice pathogenic fungus causing false smut.</title>
        <authorList>
            <person name="Kumagai T."/>
            <person name="Ishii T."/>
            <person name="Terai G."/>
            <person name="Umemura M."/>
            <person name="Machida M."/>
            <person name="Asai K."/>
        </authorList>
    </citation>
    <scope>NUCLEOTIDE SEQUENCE [LARGE SCALE GENOMIC DNA]</scope>
    <source>
        <strain evidence="20">IPU010</strain>
    </source>
</reference>
<evidence type="ECO:0000256" key="8">
    <source>
        <dbReference type="ARBA" id="ARBA00023128"/>
    </source>
</evidence>
<dbReference type="Pfam" id="PF21704">
    <property type="entry name" value="POLH-Rev1_HhH"/>
    <property type="match status" value="1"/>
</dbReference>
<feature type="domain" description="UmuC" evidence="15">
    <location>
        <begin position="43"/>
        <end position="304"/>
    </location>
</feature>
<dbReference type="PIRSF" id="PIRSF036603">
    <property type="entry name" value="DPol_eta"/>
    <property type="match status" value="1"/>
</dbReference>
<dbReference type="InterPro" id="IPR001126">
    <property type="entry name" value="UmuC"/>
</dbReference>
<dbReference type="Gene3D" id="3.30.1490.100">
    <property type="entry name" value="DNA polymerase, Y-family, little finger domain"/>
    <property type="match status" value="1"/>
</dbReference>
<dbReference type="GO" id="GO:0005739">
    <property type="term" value="C:mitochondrion"/>
    <property type="evidence" value="ECO:0007669"/>
    <property type="project" value="UniProtKB-SubCell"/>
</dbReference>
<comment type="subcellular location">
    <subcellularLocation>
        <location evidence="2">Mitochondrion</location>
    </subcellularLocation>
    <subcellularLocation>
        <location evidence="1">Nucleus</location>
    </subcellularLocation>
</comment>
<dbReference type="GO" id="GO:0005634">
    <property type="term" value="C:nucleus"/>
    <property type="evidence" value="ECO:0007669"/>
    <property type="project" value="UniProtKB-SubCell"/>
</dbReference>
<dbReference type="InterPro" id="IPR036775">
    <property type="entry name" value="DNA_pol_Y-fam_lit_finger_sf"/>
</dbReference>
<evidence type="ECO:0000256" key="2">
    <source>
        <dbReference type="ARBA" id="ARBA00004173"/>
    </source>
</evidence>
<dbReference type="OrthoDB" id="5723at2759"/>
<keyword evidence="7" id="KW-0862">Zinc</keyword>
<dbReference type="GO" id="GO:0003887">
    <property type="term" value="F:DNA-directed DNA polymerase activity"/>
    <property type="evidence" value="ECO:0007669"/>
    <property type="project" value="TreeGrafter"/>
</dbReference>
<evidence type="ECO:0000256" key="13">
    <source>
        <dbReference type="SAM" id="MobiDB-lite"/>
    </source>
</evidence>
<dbReference type="FunFam" id="3.30.1490.100:FF:000009">
    <property type="entry name" value="DNA polymerase eta subunit"/>
    <property type="match status" value="1"/>
</dbReference>
<dbReference type="InterPro" id="IPR041298">
    <property type="entry name" value="UBZ3"/>
</dbReference>
<evidence type="ECO:0000256" key="11">
    <source>
        <dbReference type="ARBA" id="ARBA00044975"/>
    </source>
</evidence>
<dbReference type="GO" id="GO:0007064">
    <property type="term" value="P:mitotic sister chromatid cohesion"/>
    <property type="evidence" value="ECO:0007669"/>
    <property type="project" value="UniProtKB-ARBA"/>
</dbReference>
<dbReference type="Gene3D" id="3.30.70.270">
    <property type="match status" value="1"/>
</dbReference>
<dbReference type="GO" id="GO:0006281">
    <property type="term" value="P:DNA repair"/>
    <property type="evidence" value="ECO:0007669"/>
    <property type="project" value="UniProtKB-KW"/>
</dbReference>
<evidence type="ECO:0000256" key="5">
    <source>
        <dbReference type="ARBA" id="ARBA00022763"/>
    </source>
</evidence>
<evidence type="ECO:0000259" key="14">
    <source>
        <dbReference type="PROSITE" id="PS50157"/>
    </source>
</evidence>
<evidence type="ECO:0000256" key="12">
    <source>
        <dbReference type="PROSITE-ProRule" id="PRU00042"/>
    </source>
</evidence>
<evidence type="ECO:0000313" key="17">
    <source>
        <dbReference type="EMBL" id="GAO17789.1"/>
    </source>
</evidence>
<dbReference type="Pfam" id="PF18439">
    <property type="entry name" value="zf_UBZ"/>
    <property type="match status" value="1"/>
</dbReference>
<dbReference type="HOGENOM" id="CLU_012348_7_1_1"/>
<dbReference type="PROSITE" id="PS50157">
    <property type="entry name" value="ZINC_FINGER_C2H2_2"/>
    <property type="match status" value="1"/>
</dbReference>
<dbReference type="GO" id="GO:0003684">
    <property type="term" value="F:damaged DNA binding"/>
    <property type="evidence" value="ECO:0007669"/>
    <property type="project" value="InterPro"/>
</dbReference>
<dbReference type="PANTHER" id="PTHR45873">
    <property type="entry name" value="DNA POLYMERASE ETA"/>
    <property type="match status" value="1"/>
</dbReference>
<keyword evidence="9" id="KW-0234">DNA repair</keyword>
<dbReference type="EMBL" id="CP072755">
    <property type="protein sequence ID" value="QUC19897.1"/>
    <property type="molecule type" value="Genomic_DNA"/>
</dbReference>
<dbReference type="PROSITE" id="PS51907">
    <property type="entry name" value="ZF_UBZ3"/>
    <property type="match status" value="1"/>
</dbReference>
<gene>
    <name evidence="18" type="ORF">UV8b_04138</name>
    <name evidence="17" type="ORF">UVI_02006160</name>
</gene>
<evidence type="ECO:0000256" key="4">
    <source>
        <dbReference type="ARBA" id="ARBA00022723"/>
    </source>
</evidence>
<feature type="region of interest" description="Disordered" evidence="13">
    <location>
        <begin position="483"/>
        <end position="550"/>
    </location>
</feature>
<dbReference type="KEGG" id="uvi:66064916"/>
<evidence type="ECO:0000256" key="10">
    <source>
        <dbReference type="ARBA" id="ARBA00023242"/>
    </source>
</evidence>
<dbReference type="InterPro" id="IPR052230">
    <property type="entry name" value="DNA_polymerase_eta"/>
</dbReference>
<dbReference type="Pfam" id="PF00817">
    <property type="entry name" value="IMS"/>
    <property type="match status" value="1"/>
</dbReference>
<keyword evidence="10" id="KW-0539">Nucleus</keyword>
<proteinExistence type="predicted"/>
<keyword evidence="6 12" id="KW-0863">Zinc-finger</keyword>
<evidence type="ECO:0000259" key="15">
    <source>
        <dbReference type="PROSITE" id="PS50173"/>
    </source>
</evidence>
<keyword evidence="5" id="KW-0227">DNA damage</keyword>
<accession>A0A063C4Y7</accession>
<feature type="compositionally biased region" description="Basic and acidic residues" evidence="13">
    <location>
        <begin position="484"/>
        <end position="501"/>
    </location>
</feature>
<evidence type="ECO:0000256" key="6">
    <source>
        <dbReference type="ARBA" id="ARBA00022771"/>
    </source>
</evidence>
<feature type="domain" description="UBZ3-type" evidence="16">
    <location>
        <begin position="570"/>
        <end position="605"/>
    </location>
</feature>
<evidence type="ECO:0000256" key="1">
    <source>
        <dbReference type="ARBA" id="ARBA00004123"/>
    </source>
</evidence>
<dbReference type="GO" id="GO:0009314">
    <property type="term" value="P:response to radiation"/>
    <property type="evidence" value="ECO:0007669"/>
    <property type="project" value="TreeGrafter"/>
</dbReference>
<dbReference type="FunFam" id="1.10.150.20:FF:000014">
    <property type="entry name" value="Polymerase (DNA directed), eta"/>
    <property type="match status" value="1"/>
</dbReference>
<dbReference type="GO" id="GO:0042276">
    <property type="term" value="P:error-prone translesion synthesis"/>
    <property type="evidence" value="ECO:0007669"/>
    <property type="project" value="TreeGrafter"/>
</dbReference>
<evidence type="ECO:0000256" key="3">
    <source>
        <dbReference type="ARBA" id="ARBA00022679"/>
    </source>
</evidence>
<dbReference type="InterPro" id="IPR043128">
    <property type="entry name" value="Rev_trsase/Diguanyl_cyclase"/>
</dbReference>
<sequence length="649" mass="72433">MATSSWPATSSPHDAVTSRRSQFTYRQLGQLASFKTSNPLRVVAHIDLDAFYAQCEMVRLGVAEDKPLAVQQWQGLIAVNYPARHRGIGRHCNVSEAKKLCPELITQHVATWREGDDKWAYRDDAAAKIVTDKVSLDPYRLESRKILGLVKDSLPQHLQKVEKASIDEVFLDLSAHVHNILLQRFPELSNPPPYDDPTERLPLPSVAALDWQADALIDLSEEQENVDPDWDDVAVLVGSEIVRNVRRRIREVLGYTCSAGIAANKMISKLGSAYKKPNSQTVVRTRAVPAFLADFRVTKIRNLGGKLGEQVVAAFHTESLKELLGVPLDQMKAKLGDETGLWLHNAIRGIDTSEVNSRTQIKSMLSAKSFRPSISTEEQAVKWLRIFVGDIYSRLVEEGVLENKRRPRTINLHHRHAGQTRSKQGPIPPGKAIGEEFLFNSARELLGQIIAEGKIWPCENLGLSVAGFEDGVRGNMGIGAFLVKTDDSGPSRSRPPEKRVSDVQNTSTRKVRVNNGGIHHRLRSTGNDSDRNESAGRGSPSKALSPGTSVHITPMLQVREGIMSRQFVSDSATEFPCQRCDARFYESEKLQSHQDWHLAKDLQEEERVGHTLVQKPAVARGSNRKRPSGTTRHSREGKLEHGQKKLYFK</sequence>
<evidence type="ECO:0000313" key="20">
    <source>
        <dbReference type="Proteomes" id="UP000054053"/>
    </source>
</evidence>
<evidence type="ECO:0000313" key="19">
    <source>
        <dbReference type="Proteomes" id="UP000027002"/>
    </source>
</evidence>
<evidence type="ECO:0000256" key="9">
    <source>
        <dbReference type="ARBA" id="ARBA00023204"/>
    </source>
</evidence>
<dbReference type="GO" id="GO:0005657">
    <property type="term" value="C:replication fork"/>
    <property type="evidence" value="ECO:0007669"/>
    <property type="project" value="UniProtKB-ARBA"/>
</dbReference>
<dbReference type="GO" id="GO:0035861">
    <property type="term" value="C:site of double-strand break"/>
    <property type="evidence" value="ECO:0007669"/>
    <property type="project" value="TreeGrafter"/>
</dbReference>
<dbReference type="Pfam" id="PF11799">
    <property type="entry name" value="IMS_C"/>
    <property type="match status" value="1"/>
</dbReference>
<keyword evidence="4" id="KW-0479">Metal-binding</keyword>
<dbReference type="STRING" id="1159556.A0A063C4Y7"/>
<dbReference type="EMBL" id="BBTG02000002">
    <property type="protein sequence ID" value="GAO17789.1"/>
    <property type="molecule type" value="Genomic_DNA"/>
</dbReference>
<feature type="domain" description="C2H2-type" evidence="14">
    <location>
        <begin position="575"/>
        <end position="602"/>
    </location>
</feature>
<dbReference type="PROSITE" id="PS00028">
    <property type="entry name" value="ZINC_FINGER_C2H2_1"/>
    <property type="match status" value="1"/>
</dbReference>
<feature type="compositionally biased region" description="Basic and acidic residues" evidence="13">
    <location>
        <begin position="633"/>
        <end position="643"/>
    </location>
</feature>
<dbReference type="InterPro" id="IPR017961">
    <property type="entry name" value="DNA_pol_Y-fam_little_finger"/>
</dbReference>
<name>A0A063C4Y7_USTVR</name>
<organism evidence="17 20">
    <name type="scientific">Ustilaginoidea virens</name>
    <name type="common">Rice false smut fungus</name>
    <name type="synonym">Villosiclava virens</name>
    <dbReference type="NCBI Taxonomy" id="1159556"/>
    <lineage>
        <taxon>Eukaryota</taxon>
        <taxon>Fungi</taxon>
        <taxon>Dikarya</taxon>
        <taxon>Ascomycota</taxon>
        <taxon>Pezizomycotina</taxon>
        <taxon>Sordariomycetes</taxon>
        <taxon>Hypocreomycetidae</taxon>
        <taxon>Hypocreales</taxon>
        <taxon>Clavicipitaceae</taxon>
        <taxon>Ustilaginoidea</taxon>
    </lineage>
</organism>
<reference evidence="17" key="1">
    <citation type="journal article" date="2016" name="Genome Announc.">
        <title>Genome Sequence of Ustilaginoidea virens IPU010, a Rice Pathogenic Fungus Causing False Smut.</title>
        <authorList>
            <person name="Kumagai T."/>
            <person name="Ishii T."/>
            <person name="Terai G."/>
            <person name="Umemura M."/>
            <person name="Machida M."/>
            <person name="Asai K."/>
        </authorList>
    </citation>
    <scope>NUCLEOTIDE SEQUENCE [LARGE SCALE GENOMIC DNA]</scope>
    <source>
        <strain evidence="17">IPU010</strain>
    </source>
</reference>
<evidence type="ECO:0000256" key="7">
    <source>
        <dbReference type="ARBA" id="ARBA00022833"/>
    </source>
</evidence>
<dbReference type="Proteomes" id="UP000054053">
    <property type="component" value="Unassembled WGS sequence"/>
</dbReference>
<dbReference type="GO" id="GO:0070987">
    <property type="term" value="P:error-free translesion synthesis"/>
    <property type="evidence" value="ECO:0007669"/>
    <property type="project" value="UniProtKB-ARBA"/>
</dbReference>
<dbReference type="GO" id="GO:0008270">
    <property type="term" value="F:zinc ion binding"/>
    <property type="evidence" value="ECO:0007669"/>
    <property type="project" value="UniProtKB-KW"/>
</dbReference>
<evidence type="ECO:0000313" key="18">
    <source>
        <dbReference type="EMBL" id="QUC19897.1"/>
    </source>
</evidence>
<dbReference type="Gene3D" id="1.10.150.20">
    <property type="entry name" value="5' to 3' exonuclease, C-terminal subdomain"/>
    <property type="match status" value="1"/>
</dbReference>
<evidence type="ECO:0000259" key="16">
    <source>
        <dbReference type="PROSITE" id="PS51907"/>
    </source>
</evidence>
<dbReference type="SUPFAM" id="SSF100879">
    <property type="entry name" value="Lesion bypass DNA polymerase (Y-family), little finger domain"/>
    <property type="match status" value="1"/>
</dbReference>
<dbReference type="PANTHER" id="PTHR45873:SF1">
    <property type="entry name" value="DNA POLYMERASE ETA"/>
    <property type="match status" value="1"/>
</dbReference>
<feature type="region of interest" description="Disordered" evidence="13">
    <location>
        <begin position="611"/>
        <end position="649"/>
    </location>
</feature>
<dbReference type="InterPro" id="IPR043502">
    <property type="entry name" value="DNA/RNA_pol_sf"/>
</dbReference>
<keyword evidence="19" id="KW-1185">Reference proteome</keyword>
<dbReference type="PROSITE" id="PS50173">
    <property type="entry name" value="UMUC"/>
    <property type="match status" value="1"/>
</dbReference>
<dbReference type="AlphaFoldDB" id="A0A063C4Y7"/>
<keyword evidence="8" id="KW-0496">Mitochondrion</keyword>
<dbReference type="FunFam" id="3.40.1170.60:FF:000008">
    <property type="entry name" value="DNA polymerase eta subunit"/>
    <property type="match status" value="1"/>
</dbReference>
<reference evidence="18" key="3">
    <citation type="submission" date="2020-03" db="EMBL/GenBank/DDBJ databases">
        <title>A mixture of massive structural variations and highly conserved coding sequences in Ustilaginoidea virens genome.</title>
        <authorList>
            <person name="Zhang K."/>
            <person name="Zhao Z."/>
            <person name="Zhang Z."/>
            <person name="Li Y."/>
            <person name="Hsiang T."/>
            <person name="Sun W."/>
        </authorList>
    </citation>
    <scope>NUCLEOTIDE SEQUENCE</scope>
    <source>
        <strain evidence="18">UV-8b</strain>
    </source>
</reference>
<dbReference type="GeneID" id="66064916"/>
<dbReference type="SUPFAM" id="SSF56672">
    <property type="entry name" value="DNA/RNA polymerases"/>
    <property type="match status" value="1"/>
</dbReference>
<protein>
    <recommendedName>
        <fullName evidence="11">DNA polymerase eta</fullName>
    </recommendedName>
</protein>